<evidence type="ECO:0000259" key="1">
    <source>
        <dbReference type="Pfam" id="PF01936"/>
    </source>
</evidence>
<feature type="domain" description="NYN" evidence="1">
    <location>
        <begin position="1"/>
        <end position="43"/>
    </location>
</feature>
<dbReference type="Pfam" id="PF01936">
    <property type="entry name" value="NYN"/>
    <property type="match status" value="1"/>
</dbReference>
<protein>
    <submittedName>
        <fullName evidence="2">NYN domain-containing protein</fullName>
    </submittedName>
</protein>
<dbReference type="GO" id="GO:0004540">
    <property type="term" value="F:RNA nuclease activity"/>
    <property type="evidence" value="ECO:0007669"/>
    <property type="project" value="InterPro"/>
</dbReference>
<gene>
    <name evidence="2" type="ORF">F9B74_05635</name>
</gene>
<dbReference type="Proteomes" id="UP000477651">
    <property type="component" value="Unassembled WGS sequence"/>
</dbReference>
<dbReference type="EMBL" id="JAAGYR010000009">
    <property type="protein sequence ID" value="NEN75806.1"/>
    <property type="molecule type" value="Genomic_DNA"/>
</dbReference>
<dbReference type="CDD" id="cd18722">
    <property type="entry name" value="PIN_NicB-like"/>
    <property type="match status" value="1"/>
</dbReference>
<dbReference type="InterPro" id="IPR021139">
    <property type="entry name" value="NYN"/>
</dbReference>
<comment type="caution">
    <text evidence="2">The sequence shown here is derived from an EMBL/GenBank/DDBJ whole genome shotgun (WGS) entry which is preliminary data.</text>
</comment>
<accession>A0A6L9Y6A7</accession>
<name>A0A6L9Y6A7_9BURK</name>
<dbReference type="AlphaFoldDB" id="A0A6L9Y6A7"/>
<organism evidence="2 3">
    <name type="scientific">Pelistega ratti</name>
    <dbReference type="NCBI Taxonomy" id="2652177"/>
    <lineage>
        <taxon>Bacteria</taxon>
        <taxon>Pseudomonadati</taxon>
        <taxon>Pseudomonadota</taxon>
        <taxon>Betaproteobacteria</taxon>
        <taxon>Burkholderiales</taxon>
        <taxon>Alcaligenaceae</taxon>
        <taxon>Pelistega</taxon>
    </lineage>
</organism>
<proteinExistence type="predicted"/>
<evidence type="ECO:0000313" key="2">
    <source>
        <dbReference type="EMBL" id="NEN75806.1"/>
    </source>
</evidence>
<evidence type="ECO:0000313" key="3">
    <source>
        <dbReference type="Proteomes" id="UP000477651"/>
    </source>
</evidence>
<keyword evidence="3" id="KW-1185">Reference proteome</keyword>
<dbReference type="Gene3D" id="3.40.50.1010">
    <property type="entry name" value="5'-nuclease"/>
    <property type="match status" value="1"/>
</dbReference>
<sequence>MRIGIDITTLSLKKQVTQIILIAGDSDFVPAAKLARREGIDFILDPIHQNIPDKLNKHIDGLRSTYYKNHSKSNIDNDN</sequence>
<reference evidence="2 3" key="1">
    <citation type="submission" date="2020-02" db="EMBL/GenBank/DDBJ databases">
        <title>Pelistega sp. NLN82 were isolated from wild rodents of the Hainan Island.</title>
        <authorList>
            <person name="Niu N."/>
            <person name="Zhou J."/>
        </authorList>
    </citation>
    <scope>NUCLEOTIDE SEQUENCE [LARGE SCALE GENOMIC DNA]</scope>
    <source>
        <strain evidence="2 3">NLN82</strain>
    </source>
</reference>